<dbReference type="Proteomes" id="UP000078406">
    <property type="component" value="Unassembled WGS sequence"/>
</dbReference>
<keyword evidence="2" id="KW-0472">Membrane</keyword>
<accession>A0A177Y1F4</accession>
<sequence>MQQSWQQWGEKFAQLSSREKSLITLCGFVVIILGLLTLLIEPAFEQNQVASQRIATTKLDVQRLEADILLMTAKLRKDPDQELNQEYKQLMAESQELSSQLAIMVDSLITPSQMAQLLEQVLADSKGLHLVSLESQAAQPIIGNENKANLASYYIHPVRLELTGKYFAIVDYLEALEALPAKYYWRSFHYTVEEYPTARLVLEVYTLGTRQEFIGG</sequence>
<keyword evidence="2" id="KW-0812">Transmembrane</keyword>
<evidence type="ECO:0000313" key="3">
    <source>
        <dbReference type="EMBL" id="OAJ94670.1"/>
    </source>
</evidence>
<dbReference type="EMBL" id="LLEI02000022">
    <property type="protein sequence ID" value="OAJ94670.1"/>
    <property type="molecule type" value="Genomic_DNA"/>
</dbReference>
<dbReference type="RefSeq" id="WP_054962788.1">
    <property type="nucleotide sequence ID" value="NZ_LLEI02000022.1"/>
</dbReference>
<proteinExistence type="predicted"/>
<organism evidence="3 4">
    <name type="scientific">Vibrio bivalvicida</name>
    <dbReference type="NCBI Taxonomy" id="1276888"/>
    <lineage>
        <taxon>Bacteria</taxon>
        <taxon>Pseudomonadati</taxon>
        <taxon>Pseudomonadota</taxon>
        <taxon>Gammaproteobacteria</taxon>
        <taxon>Vibrionales</taxon>
        <taxon>Vibrionaceae</taxon>
        <taxon>Vibrio</taxon>
        <taxon>Vibrio oreintalis group</taxon>
    </lineage>
</organism>
<evidence type="ECO:0000256" key="1">
    <source>
        <dbReference type="SAM" id="Coils"/>
    </source>
</evidence>
<keyword evidence="1" id="KW-0175">Coiled coil</keyword>
<feature type="coiled-coil region" evidence="1">
    <location>
        <begin position="47"/>
        <end position="100"/>
    </location>
</feature>
<dbReference type="GO" id="GO:0015628">
    <property type="term" value="P:protein secretion by the type II secretion system"/>
    <property type="evidence" value="ECO:0007669"/>
    <property type="project" value="InterPro"/>
</dbReference>
<feature type="transmembrane region" description="Helical" evidence="2">
    <location>
        <begin position="21"/>
        <end position="40"/>
    </location>
</feature>
<reference evidence="3 4" key="1">
    <citation type="journal article" date="2016" name="Syst. Appl. Microbiol.">
        <title>Vibrio bivalvicida sp. nov., a novel larval pathogen for bivalve molluscs reared in a hatchery.</title>
        <authorList>
            <person name="Dubert J."/>
            <person name="Romalde J.L."/>
            <person name="Prado S."/>
            <person name="Barja J.L."/>
        </authorList>
    </citation>
    <scope>NUCLEOTIDE SEQUENCE [LARGE SCALE GENOMIC DNA]</scope>
    <source>
        <strain evidence="3 4">605</strain>
    </source>
</reference>
<name>A0A177Y1F4_9VIBR</name>
<evidence type="ECO:0000256" key="2">
    <source>
        <dbReference type="SAM" id="Phobius"/>
    </source>
</evidence>
<comment type="caution">
    <text evidence="3">The sequence shown here is derived from an EMBL/GenBank/DDBJ whole genome shotgun (WGS) entry which is preliminary data.</text>
</comment>
<protein>
    <submittedName>
        <fullName evidence="3">MSHA biogenesis protein MshJ</fullName>
    </submittedName>
</protein>
<gene>
    <name evidence="3" type="ORF">APB76_08550</name>
</gene>
<evidence type="ECO:0000313" key="4">
    <source>
        <dbReference type="Proteomes" id="UP000078406"/>
    </source>
</evidence>
<dbReference type="AlphaFoldDB" id="A0A177Y1F4"/>
<dbReference type="GO" id="GO:0015627">
    <property type="term" value="C:type II protein secretion system complex"/>
    <property type="evidence" value="ECO:0007669"/>
    <property type="project" value="InterPro"/>
</dbReference>
<keyword evidence="2" id="KW-1133">Transmembrane helix</keyword>